<evidence type="ECO:0000259" key="2">
    <source>
        <dbReference type="PROSITE" id="PS50104"/>
    </source>
</evidence>
<dbReference type="SMART" id="SM00255">
    <property type="entry name" value="TIR"/>
    <property type="match status" value="1"/>
</dbReference>
<dbReference type="Gene3D" id="3.40.50.410">
    <property type="entry name" value="von Willebrand factor, type A domain"/>
    <property type="match status" value="1"/>
</dbReference>
<proteinExistence type="predicted"/>
<gene>
    <name evidence="4" type="ORF">CCGE525_19150</name>
</gene>
<reference evidence="4 5" key="1">
    <citation type="submission" date="2018-10" db="EMBL/GenBank/DDBJ databases">
        <title>Rhizobium etli, R. leguminosarum and a new Rhizobium genospecies from Phaseolus dumosus.</title>
        <authorList>
            <person name="Ramirez-Puebla S.T."/>
            <person name="Rogel-Hernandez M.A."/>
            <person name="Guerrero G."/>
            <person name="Ormeno-Orrillo E."/>
            <person name="Martinez-Romero J.C."/>
            <person name="Negrete-Yankelevich S."/>
            <person name="Martinez-Romero E."/>
        </authorList>
    </citation>
    <scope>NUCLEOTIDE SEQUENCE [LARGE SCALE GENOMIC DNA]</scope>
    <source>
        <strain evidence="4 5">CCGE525</strain>
    </source>
</reference>
<dbReference type="Gene3D" id="3.40.50.10140">
    <property type="entry name" value="Toll/interleukin-1 receptor homology (TIR) domain"/>
    <property type="match status" value="1"/>
</dbReference>
<dbReference type="InterPro" id="IPR025861">
    <property type="entry name" value="CobT_VWA_dom"/>
</dbReference>
<dbReference type="SUPFAM" id="SSF53300">
    <property type="entry name" value="vWA-like"/>
    <property type="match status" value="1"/>
</dbReference>
<feature type="domain" description="VWFA" evidence="3">
    <location>
        <begin position="293"/>
        <end position="510"/>
    </location>
</feature>
<dbReference type="PROSITE" id="PS50104">
    <property type="entry name" value="TIR"/>
    <property type="match status" value="1"/>
</dbReference>
<dbReference type="RefSeq" id="WP_120705665.1">
    <property type="nucleotide sequence ID" value="NZ_CP032694.1"/>
</dbReference>
<dbReference type="InterPro" id="IPR002035">
    <property type="entry name" value="VWF_A"/>
</dbReference>
<keyword evidence="5" id="KW-1185">Reference proteome</keyword>
<dbReference type="PROSITE" id="PS50234">
    <property type="entry name" value="VWFA"/>
    <property type="match status" value="1"/>
</dbReference>
<evidence type="ECO:0000313" key="5">
    <source>
        <dbReference type="Proteomes" id="UP000282195"/>
    </source>
</evidence>
<dbReference type="PANTHER" id="PTHR41248">
    <property type="entry name" value="NORD PROTEIN"/>
    <property type="match status" value="1"/>
</dbReference>
<dbReference type="PANTHER" id="PTHR41248:SF1">
    <property type="entry name" value="NORD PROTEIN"/>
    <property type="match status" value="1"/>
</dbReference>
<dbReference type="InterPro" id="IPR035897">
    <property type="entry name" value="Toll_tir_struct_dom_sf"/>
</dbReference>
<dbReference type="KEGG" id="rjg:CCGE525_19150"/>
<protein>
    <submittedName>
        <fullName evidence="4">TIR domain-containing protein</fullName>
    </submittedName>
</protein>
<evidence type="ECO:0000313" key="4">
    <source>
        <dbReference type="EMBL" id="AYG60692.1"/>
    </source>
</evidence>
<dbReference type="InterPro" id="IPR000157">
    <property type="entry name" value="TIR_dom"/>
</dbReference>
<dbReference type="EMBL" id="CP032694">
    <property type="protein sequence ID" value="AYG60692.1"/>
    <property type="molecule type" value="Genomic_DNA"/>
</dbReference>
<dbReference type="Pfam" id="PF11775">
    <property type="entry name" value="CobT_C"/>
    <property type="match status" value="1"/>
</dbReference>
<name>A0A387FYH1_9HYPH</name>
<dbReference type="SUPFAM" id="SSF52200">
    <property type="entry name" value="Toll/Interleukin receptor TIR domain"/>
    <property type="match status" value="1"/>
</dbReference>
<dbReference type="AlphaFoldDB" id="A0A387FYH1"/>
<organism evidence="4 5">
    <name type="scientific">Rhizobium jaguaris</name>
    <dbReference type="NCBI Taxonomy" id="1312183"/>
    <lineage>
        <taxon>Bacteria</taxon>
        <taxon>Pseudomonadati</taxon>
        <taxon>Pseudomonadota</taxon>
        <taxon>Alphaproteobacteria</taxon>
        <taxon>Hyphomicrobiales</taxon>
        <taxon>Rhizobiaceae</taxon>
        <taxon>Rhizobium/Agrobacterium group</taxon>
        <taxon>Rhizobium</taxon>
    </lineage>
</organism>
<feature type="domain" description="TIR" evidence="2">
    <location>
        <begin position="4"/>
        <end position="167"/>
    </location>
</feature>
<dbReference type="InterPro" id="IPR036465">
    <property type="entry name" value="vWFA_dom_sf"/>
</dbReference>
<feature type="region of interest" description="Disordered" evidence="1">
    <location>
        <begin position="510"/>
        <end position="541"/>
    </location>
</feature>
<dbReference type="OrthoDB" id="9764783at2"/>
<feature type="compositionally biased region" description="Basic residues" evidence="1">
    <location>
        <begin position="523"/>
        <end position="532"/>
    </location>
</feature>
<dbReference type="Proteomes" id="UP000282195">
    <property type="component" value="Chromosome"/>
</dbReference>
<evidence type="ECO:0000256" key="1">
    <source>
        <dbReference type="SAM" id="MobiDB-lite"/>
    </source>
</evidence>
<evidence type="ECO:0000259" key="3">
    <source>
        <dbReference type="PROSITE" id="PS50234"/>
    </source>
</evidence>
<dbReference type="Pfam" id="PF13676">
    <property type="entry name" value="TIR_2"/>
    <property type="match status" value="1"/>
</dbReference>
<dbReference type="InterPro" id="IPR051928">
    <property type="entry name" value="NorD/CobT"/>
</dbReference>
<sequence>MQNRDPLAFLSYVRDDDAHDLGRISDLRTRLEGEVRIQTGRPFPIFQDRNDIVWGERWRERIKEAIDSISFLIPIITPSYFRSHMCREEFEAFLLRERSLGLPRLILPIYYVSADEIDDAVKHPDDMAAVLRERNWSDWRELRFPPLDRPIIREQIATLAKTIKETMVELRAELDAADQSKLQPAQAVPSPAPPAEVAAPQLVIVANPIAIPVARVEKASASALKRAQKQPYYVYTTKFDEVISPRQLMSSDESLRLHQALLKTIRTQTLRFKDAIENGTAQIADVANEQDISISILIDNSGSMRGKKIGDTAAWTSIASSIMSSAGVSNEILGFTTKAWKGGQSREMWLSDKKPELPGRLNDLRHIVYKSFDETFQEADINFSVMIREGLLKENIDGEALLWAYSRLQRRHAERKILVVLSDGAPVDDSTLFVNTDAFLHDHLKSSAVWIRSLGEVELYGVGIGHNVDIYYGQSSPTLDDEQIGPDLLNLLSLILRRDTPAVRAFQRSVVRPIKPPASHPSRPAKRRRRTKASPNDTIPE</sequence>
<accession>A0A387FYH1</accession>
<dbReference type="GO" id="GO:0007165">
    <property type="term" value="P:signal transduction"/>
    <property type="evidence" value="ECO:0007669"/>
    <property type="project" value="InterPro"/>
</dbReference>